<gene>
    <name evidence="1" type="ORF">ONT16_10345</name>
</gene>
<evidence type="ECO:0008006" key="3">
    <source>
        <dbReference type="Google" id="ProtNLM"/>
    </source>
</evidence>
<protein>
    <recommendedName>
        <fullName evidence="3">DUF2971 domain-containing protein</fullName>
    </recommendedName>
</protein>
<evidence type="ECO:0000313" key="2">
    <source>
        <dbReference type="Proteomes" id="UP001209344"/>
    </source>
</evidence>
<sequence>MWKQQDVPIYRYMDAEYLLSLLDSKKLYINNRQKFEDLNEHGWKLGLKGSFLPIPQEKNKQKQKALDEESYAKWASAYSCCISCWTRAIGNNTGCYSENYLMWKNYTSKYGIRITTTNKNLVNCIDNHLKKDIILDNVAYSEDEIRSFHTKDMIFTKRAFYKDEREIRLCLLDNSSYYLLEINPEILIKEIIFSPFMPKEIRAVLQSHLENKYEWLKGKIFCSQICTKNNIF</sequence>
<dbReference type="Proteomes" id="UP001209344">
    <property type="component" value="Unassembled WGS sequence"/>
</dbReference>
<comment type="caution">
    <text evidence="1">The sequence shown here is derived from an EMBL/GenBank/DDBJ whole genome shotgun (WGS) entry which is preliminary data.</text>
</comment>
<evidence type="ECO:0000313" key="1">
    <source>
        <dbReference type="EMBL" id="MCW4128644.1"/>
    </source>
</evidence>
<proteinExistence type="predicted"/>
<dbReference type="EMBL" id="JAPDVK010000003">
    <property type="protein sequence ID" value="MCW4128644.1"/>
    <property type="molecule type" value="Genomic_DNA"/>
</dbReference>
<organism evidence="1 2">
    <name type="scientific">Segatella copri</name>
    <dbReference type="NCBI Taxonomy" id="165179"/>
    <lineage>
        <taxon>Bacteria</taxon>
        <taxon>Pseudomonadati</taxon>
        <taxon>Bacteroidota</taxon>
        <taxon>Bacteroidia</taxon>
        <taxon>Bacteroidales</taxon>
        <taxon>Prevotellaceae</taxon>
        <taxon>Segatella</taxon>
    </lineage>
</organism>
<reference evidence="1" key="1">
    <citation type="submission" date="2022-11" db="EMBL/GenBank/DDBJ databases">
        <title>Genomic repertoires linked with pathogenic potency of arthritogenic Prevotella copri isolated from the gut of rheumatoid arthritis patients.</title>
        <authorList>
            <person name="Nii T."/>
            <person name="Maeda Y."/>
            <person name="Motooka D."/>
            <person name="Naito M."/>
            <person name="Matsumoto Y."/>
            <person name="Ogawa T."/>
            <person name="Oguro-Igashira E."/>
            <person name="Kishikawa T."/>
            <person name="Yamashita M."/>
            <person name="Koizumi S."/>
            <person name="Kurakawa T."/>
            <person name="Okumura R."/>
            <person name="Kayama H."/>
            <person name="Murakami M."/>
            <person name="Sakaguchi T."/>
            <person name="Das B."/>
            <person name="Nakamura S."/>
            <person name="Okada Y."/>
            <person name="Kumanogoh A."/>
            <person name="Takeda K."/>
        </authorList>
    </citation>
    <scope>NUCLEOTIDE SEQUENCE</scope>
    <source>
        <strain evidence="1">F3-75</strain>
    </source>
</reference>
<dbReference type="AlphaFoldDB" id="A0AAP3BF95"/>
<accession>A0AAP3BF95</accession>
<name>A0AAP3BF95_9BACT</name>
<dbReference type="RefSeq" id="WP_264966351.1">
    <property type="nucleotide sequence ID" value="NZ_JAPDVK010000003.1"/>
</dbReference>